<feature type="compositionally biased region" description="Pro residues" evidence="1">
    <location>
        <begin position="275"/>
        <end position="284"/>
    </location>
</feature>
<evidence type="ECO:0000313" key="3">
    <source>
        <dbReference type="Proteomes" id="UP000280104"/>
    </source>
</evidence>
<reference evidence="2 3" key="1">
    <citation type="submission" date="2018-05" db="EMBL/GenBank/DDBJ databases">
        <authorList>
            <person name="Thind KAUR A."/>
        </authorList>
    </citation>
    <scope>NUCLEOTIDE SEQUENCE [LARGE SCALE GENOMIC DNA]</scope>
</reference>
<organism evidence="2 3">
    <name type="scientific">Triticum aestivum</name>
    <name type="common">Wheat</name>
    <dbReference type="NCBI Taxonomy" id="4565"/>
    <lineage>
        <taxon>Eukaryota</taxon>
        <taxon>Viridiplantae</taxon>
        <taxon>Streptophyta</taxon>
        <taxon>Embryophyta</taxon>
        <taxon>Tracheophyta</taxon>
        <taxon>Spermatophyta</taxon>
        <taxon>Magnoliopsida</taxon>
        <taxon>Liliopsida</taxon>
        <taxon>Poales</taxon>
        <taxon>Poaceae</taxon>
        <taxon>BOP clade</taxon>
        <taxon>Pooideae</taxon>
        <taxon>Triticodae</taxon>
        <taxon>Triticeae</taxon>
        <taxon>Triticinae</taxon>
        <taxon>Triticum</taxon>
    </lineage>
</organism>
<name>A0A7H4LP87_WHEAT</name>
<sequence length="303" mass="33436">MERGLDEMERGDNASNRDCRRCLPLTKQGRLDVEFADVDPQEWESMKEKAVGNLVERIGESIVWGPEQEVSLQCFDNYNGEYVRIEDGESMVAEIDQQEGWASKQVTFYAELIYLQTHSRVGYVPSKMAAQMEGDEWVSQKKMLALLTEPTVVAEDTRIDADGEEGTHGARKIVVDWNVVELNEKTDLVITPISDIDMAEMFGIQVDDKDKEKDDSSLPAEGNTCPRNANEDEEQLMREAADDVDDADDNELAPNSAVTTASPTVAPMEWADPGAPDPDAPDPNLPNFSASTGKSSSPDAPSS</sequence>
<evidence type="ECO:0000313" key="2">
    <source>
        <dbReference type="EMBL" id="SPT20426.1"/>
    </source>
</evidence>
<feature type="compositionally biased region" description="Polar residues" evidence="1">
    <location>
        <begin position="286"/>
        <end position="303"/>
    </location>
</feature>
<gene>
    <name evidence="2" type="ORF">CAMPLR22A2D_LOCUS5057</name>
</gene>
<evidence type="ECO:0000256" key="1">
    <source>
        <dbReference type="SAM" id="MobiDB-lite"/>
    </source>
</evidence>
<dbReference type="AlphaFoldDB" id="A0A7H4LP87"/>
<protein>
    <submittedName>
        <fullName evidence="2">Uncharacterized protein</fullName>
    </submittedName>
</protein>
<feature type="region of interest" description="Disordered" evidence="1">
    <location>
        <begin position="208"/>
        <end position="303"/>
    </location>
</feature>
<dbReference type="Proteomes" id="UP000280104">
    <property type="component" value="Chromosome II"/>
</dbReference>
<dbReference type="EMBL" id="LS480641">
    <property type="protein sequence ID" value="SPT20426.1"/>
    <property type="molecule type" value="Genomic_DNA"/>
</dbReference>
<proteinExistence type="predicted"/>
<feature type="compositionally biased region" description="Acidic residues" evidence="1">
    <location>
        <begin position="242"/>
        <end position="251"/>
    </location>
</feature>
<accession>A0A7H4LP87</accession>